<evidence type="ECO:0000313" key="3">
    <source>
        <dbReference type="Proteomes" id="UP000886844"/>
    </source>
</evidence>
<feature type="domain" description="HD" evidence="1">
    <location>
        <begin position="27"/>
        <end position="123"/>
    </location>
</feature>
<dbReference type="EMBL" id="DXDA01000015">
    <property type="protein sequence ID" value="HIY68080.1"/>
    <property type="molecule type" value="Genomic_DNA"/>
</dbReference>
<protein>
    <submittedName>
        <fullName evidence="2">HD domain-containing protein</fullName>
    </submittedName>
</protein>
<dbReference type="SUPFAM" id="SSF109604">
    <property type="entry name" value="HD-domain/PDEase-like"/>
    <property type="match status" value="1"/>
</dbReference>
<accession>A0A9D1YYV3</accession>
<organism evidence="2 3">
    <name type="scientific">Candidatus Alistipes intestinigallinarum</name>
    <dbReference type="NCBI Taxonomy" id="2838440"/>
    <lineage>
        <taxon>Bacteria</taxon>
        <taxon>Pseudomonadati</taxon>
        <taxon>Bacteroidota</taxon>
        <taxon>Bacteroidia</taxon>
        <taxon>Bacteroidales</taxon>
        <taxon>Rikenellaceae</taxon>
        <taxon>Alistipes</taxon>
    </lineage>
</organism>
<comment type="caution">
    <text evidence="2">The sequence shown here is derived from an EMBL/GenBank/DDBJ whole genome shotgun (WGS) entry which is preliminary data.</text>
</comment>
<dbReference type="Pfam" id="PF01966">
    <property type="entry name" value="HD"/>
    <property type="match status" value="1"/>
</dbReference>
<dbReference type="Proteomes" id="UP000886844">
    <property type="component" value="Unassembled WGS sequence"/>
</dbReference>
<gene>
    <name evidence="2" type="ORF">H9828_01540</name>
</gene>
<proteinExistence type="predicted"/>
<dbReference type="InterPro" id="IPR003607">
    <property type="entry name" value="HD/PDEase_dom"/>
</dbReference>
<evidence type="ECO:0000313" key="2">
    <source>
        <dbReference type="EMBL" id="HIY68080.1"/>
    </source>
</evidence>
<sequence length="216" mass="25265">MNTELKNYIEREIIPRYEHFDRAHDVEHVRTVIRRSLELAETYDVDTDMVYAIAAYHDTGLVNGRENHHLDAGRILAADRELRRWFSEEQIQTMREAVEDHRASSKHAPRSIYGRIVAEADRLIDPATIIRRTVQYGLAHCPELDREGHFARCLEHLRNKYAEGGYLKLWIPESENARQLEALREVIRDPKLIRKAFDKAFDAETAKTPLPEPEKQ</sequence>
<dbReference type="Gene3D" id="1.10.3210.10">
    <property type="entry name" value="Hypothetical protein af1432"/>
    <property type="match status" value="1"/>
</dbReference>
<evidence type="ECO:0000259" key="1">
    <source>
        <dbReference type="Pfam" id="PF01966"/>
    </source>
</evidence>
<dbReference type="AlphaFoldDB" id="A0A9D1YYV3"/>
<name>A0A9D1YYV3_9BACT</name>
<reference evidence="2" key="2">
    <citation type="submission" date="2021-04" db="EMBL/GenBank/DDBJ databases">
        <authorList>
            <person name="Gilroy R."/>
        </authorList>
    </citation>
    <scope>NUCLEOTIDE SEQUENCE</scope>
    <source>
        <strain evidence="2">5134</strain>
    </source>
</reference>
<dbReference type="CDD" id="cd00077">
    <property type="entry name" value="HDc"/>
    <property type="match status" value="1"/>
</dbReference>
<dbReference type="InterPro" id="IPR006674">
    <property type="entry name" value="HD_domain"/>
</dbReference>
<reference evidence="2" key="1">
    <citation type="journal article" date="2021" name="PeerJ">
        <title>Extensive microbial diversity within the chicken gut microbiome revealed by metagenomics and culture.</title>
        <authorList>
            <person name="Gilroy R."/>
            <person name="Ravi A."/>
            <person name="Getino M."/>
            <person name="Pursley I."/>
            <person name="Horton D.L."/>
            <person name="Alikhan N.F."/>
            <person name="Baker D."/>
            <person name="Gharbi K."/>
            <person name="Hall N."/>
            <person name="Watson M."/>
            <person name="Adriaenssens E.M."/>
            <person name="Foster-Nyarko E."/>
            <person name="Jarju S."/>
            <person name="Secka A."/>
            <person name="Antonio M."/>
            <person name="Oren A."/>
            <person name="Chaudhuri R.R."/>
            <person name="La Ragione R."/>
            <person name="Hildebrand F."/>
            <person name="Pallen M.J."/>
        </authorList>
    </citation>
    <scope>NUCLEOTIDE SEQUENCE</scope>
    <source>
        <strain evidence="2">5134</strain>
    </source>
</reference>